<dbReference type="Proteomes" id="UP001500655">
    <property type="component" value="Unassembled WGS sequence"/>
</dbReference>
<comment type="caution">
    <text evidence="2">The sequence shown here is derived from an EMBL/GenBank/DDBJ whole genome shotgun (WGS) entry which is preliminary data.</text>
</comment>
<evidence type="ECO:0000313" key="2">
    <source>
        <dbReference type="EMBL" id="GAA1747305.1"/>
    </source>
</evidence>
<protein>
    <submittedName>
        <fullName evidence="2">Uncharacterized protein</fullName>
    </submittedName>
</protein>
<keyword evidence="3" id="KW-1185">Reference proteome</keyword>
<feature type="region of interest" description="Disordered" evidence="1">
    <location>
        <begin position="1"/>
        <end position="31"/>
    </location>
</feature>
<sequence>MTHVQDVETPVGQHHGSHGPPDTPTSPLYAHFPGVFRGAPAWRPGCRGAPLPEGNFPAAVPGRHPVMTFGA</sequence>
<proteinExistence type="predicted"/>
<accession>A0ABP4W4W6</accession>
<gene>
    <name evidence="2" type="ORF">GCM10009681_18120</name>
</gene>
<name>A0ABP4W4W6_9ACTN</name>
<dbReference type="EMBL" id="BAAALS010000007">
    <property type="protein sequence ID" value="GAA1747305.1"/>
    <property type="molecule type" value="Genomic_DNA"/>
</dbReference>
<evidence type="ECO:0000256" key="1">
    <source>
        <dbReference type="SAM" id="MobiDB-lite"/>
    </source>
</evidence>
<reference evidence="3" key="1">
    <citation type="journal article" date="2019" name="Int. J. Syst. Evol. Microbiol.">
        <title>The Global Catalogue of Microorganisms (GCM) 10K type strain sequencing project: providing services to taxonomists for standard genome sequencing and annotation.</title>
        <authorList>
            <consortium name="The Broad Institute Genomics Platform"/>
            <consortium name="The Broad Institute Genome Sequencing Center for Infectious Disease"/>
            <person name="Wu L."/>
            <person name="Ma J."/>
        </authorList>
    </citation>
    <scope>NUCLEOTIDE SEQUENCE [LARGE SCALE GENOMIC DNA]</scope>
    <source>
        <strain evidence="3">JCM 13249</strain>
    </source>
</reference>
<evidence type="ECO:0000313" key="3">
    <source>
        <dbReference type="Proteomes" id="UP001500655"/>
    </source>
</evidence>
<organism evidence="2 3">
    <name type="scientific">Luedemannella helvata</name>
    <dbReference type="NCBI Taxonomy" id="349315"/>
    <lineage>
        <taxon>Bacteria</taxon>
        <taxon>Bacillati</taxon>
        <taxon>Actinomycetota</taxon>
        <taxon>Actinomycetes</taxon>
        <taxon>Micromonosporales</taxon>
        <taxon>Micromonosporaceae</taxon>
        <taxon>Luedemannella</taxon>
    </lineage>
</organism>